<dbReference type="SUPFAM" id="SSF54534">
    <property type="entry name" value="FKBP-like"/>
    <property type="match status" value="1"/>
</dbReference>
<dbReference type="InterPro" id="IPR036953">
    <property type="entry name" value="GreA/GreB_C_sf"/>
</dbReference>
<dbReference type="FunFam" id="1.10.287.180:FF:000001">
    <property type="entry name" value="Transcription elongation factor GreA"/>
    <property type="match status" value="1"/>
</dbReference>
<dbReference type="NCBIfam" id="NF001263">
    <property type="entry name" value="PRK00226.1-4"/>
    <property type="match status" value="1"/>
</dbReference>
<sequence length="160" mass="18099">MKKMMNDEILLTEQKLEEIKKELEHLLNVERVNVIQEIKDARSQGDLSENAEYDVAREKQGIIESKIRELETIISRAKIIETNSGSSRVSIGSKVTLENIESHEKQTFQIVSSIDADPFANKISNFSPIAQALLGQDQGDEVEVDVNEKYSVKILEVINE</sequence>
<dbReference type="GO" id="GO:0003746">
    <property type="term" value="F:translation elongation factor activity"/>
    <property type="evidence" value="ECO:0007669"/>
    <property type="project" value="UniProtKB-KW"/>
</dbReference>
<dbReference type="InterPro" id="IPR001437">
    <property type="entry name" value="Tscrpt_elong_fac_GreA/B_C"/>
</dbReference>
<gene>
    <name evidence="8 12" type="primary">greA</name>
    <name evidence="12" type="ORF">MYF_03310</name>
</gene>
<evidence type="ECO:0000259" key="11">
    <source>
        <dbReference type="Pfam" id="PF03449"/>
    </source>
</evidence>
<reference evidence="12 13" key="1">
    <citation type="journal article" date="2015" name="Genome Announc.">
        <title>Complete Genome Sequence of Mycoplasma flocculare Strain Ms42T (ATCC 27399T).</title>
        <authorList>
            <person name="Calcutt M.J."/>
            <person name="Foecking M.F."/>
            <person name="Heidari M.B."/>
            <person name="McIntosh M.A."/>
        </authorList>
    </citation>
    <scope>NUCLEOTIDE SEQUENCE [LARGE SCALE GENOMIC DNA]</scope>
    <source>
        <strain evidence="13">ATCC 27399</strain>
    </source>
</reference>
<keyword evidence="8" id="KW-0175">Coiled coil</keyword>
<dbReference type="InterPro" id="IPR023459">
    <property type="entry name" value="Tscrpt_elong_fac_GreA/B_fam"/>
</dbReference>
<dbReference type="Gene3D" id="3.10.50.30">
    <property type="entry name" value="Transcription elongation factor, GreA/GreB, C-terminal domain"/>
    <property type="match status" value="1"/>
</dbReference>
<dbReference type="Pfam" id="PF03449">
    <property type="entry name" value="GreA_GreB_N"/>
    <property type="match status" value="1"/>
</dbReference>
<dbReference type="Proteomes" id="UP000031129">
    <property type="component" value="Chromosome"/>
</dbReference>
<dbReference type="SUPFAM" id="SSF46557">
    <property type="entry name" value="GreA transcript cleavage protein, N-terminal domain"/>
    <property type="match status" value="1"/>
</dbReference>
<dbReference type="GO" id="GO:0003677">
    <property type="term" value="F:DNA binding"/>
    <property type="evidence" value="ECO:0007669"/>
    <property type="project" value="UniProtKB-UniRule"/>
</dbReference>
<dbReference type="EMBL" id="CP007585">
    <property type="protein sequence ID" value="AJC50136.1"/>
    <property type="molecule type" value="Genomic_DNA"/>
</dbReference>
<name>A0A0A8EDA3_MESFC</name>
<evidence type="ECO:0000259" key="10">
    <source>
        <dbReference type="Pfam" id="PF01272"/>
    </source>
</evidence>
<organism evidence="12 13">
    <name type="scientific">Mesomycoplasma flocculare ATCC 27399</name>
    <dbReference type="NCBI Taxonomy" id="743971"/>
    <lineage>
        <taxon>Bacteria</taxon>
        <taxon>Bacillati</taxon>
        <taxon>Mycoplasmatota</taxon>
        <taxon>Mycoplasmoidales</taxon>
        <taxon>Metamycoplasmataceae</taxon>
        <taxon>Mesomycoplasma</taxon>
    </lineage>
</organism>
<proteinExistence type="inferred from homology"/>
<keyword evidence="13" id="KW-1185">Reference proteome</keyword>
<keyword evidence="12" id="KW-0648">Protein biosynthesis</keyword>
<feature type="domain" description="Transcription elongation factor GreA/GreB C-terminal" evidence="10">
    <location>
        <begin position="87"/>
        <end position="157"/>
    </location>
</feature>
<dbReference type="PANTHER" id="PTHR30437:SF4">
    <property type="entry name" value="TRANSCRIPTION ELONGATION FACTOR GREA"/>
    <property type="match status" value="1"/>
</dbReference>
<comment type="similarity">
    <text evidence="1 8 9">Belongs to the GreA/GreB family.</text>
</comment>
<evidence type="ECO:0000313" key="13">
    <source>
        <dbReference type="Proteomes" id="UP000031129"/>
    </source>
</evidence>
<keyword evidence="5 8" id="KW-0804">Transcription</keyword>
<evidence type="ECO:0000256" key="3">
    <source>
        <dbReference type="ARBA" id="ARBA00023015"/>
    </source>
</evidence>
<dbReference type="PANTHER" id="PTHR30437">
    <property type="entry name" value="TRANSCRIPTION ELONGATION FACTOR GREA"/>
    <property type="match status" value="1"/>
</dbReference>
<dbReference type="PIRSF" id="PIRSF006092">
    <property type="entry name" value="GreA_GreB"/>
    <property type="match status" value="1"/>
</dbReference>
<feature type="coiled-coil region" evidence="8">
    <location>
        <begin position="2"/>
        <end position="29"/>
    </location>
</feature>
<dbReference type="STRING" id="743971.MYF_03310"/>
<evidence type="ECO:0000256" key="4">
    <source>
        <dbReference type="ARBA" id="ARBA00023125"/>
    </source>
</evidence>
<dbReference type="RefSeq" id="WP_039387722.1">
    <property type="nucleotide sequence ID" value="NZ_CP007585.1"/>
</dbReference>
<dbReference type="HOGENOM" id="CLU_101379_2_1_14"/>
<dbReference type="GO" id="GO:0070063">
    <property type="term" value="F:RNA polymerase binding"/>
    <property type="evidence" value="ECO:0007669"/>
    <property type="project" value="InterPro"/>
</dbReference>
<dbReference type="InterPro" id="IPR028624">
    <property type="entry name" value="Tscrpt_elong_fac_GreA/B"/>
</dbReference>
<accession>A0A0A8EDA3</accession>
<dbReference type="Pfam" id="PF01272">
    <property type="entry name" value="GreA_GreB"/>
    <property type="match status" value="1"/>
</dbReference>
<dbReference type="HAMAP" id="MF_00105">
    <property type="entry name" value="GreA_GreB"/>
    <property type="match status" value="1"/>
</dbReference>
<dbReference type="Gene3D" id="1.10.287.180">
    <property type="entry name" value="Transcription elongation factor, GreA/GreB, N-terminal domain"/>
    <property type="match status" value="1"/>
</dbReference>
<protein>
    <recommendedName>
        <fullName evidence="2 8">Transcription elongation factor GreA</fullName>
    </recommendedName>
    <alternativeName>
        <fullName evidence="7 8">Transcript cleavage factor GreA</fullName>
    </alternativeName>
</protein>
<dbReference type="AlphaFoldDB" id="A0A0A8EDA3"/>
<feature type="domain" description="Transcription elongation factor GreA/GreB N-terminal" evidence="11">
    <location>
        <begin position="9"/>
        <end position="79"/>
    </location>
</feature>
<evidence type="ECO:0000313" key="12">
    <source>
        <dbReference type="EMBL" id="AJC50136.1"/>
    </source>
</evidence>
<dbReference type="OrthoDB" id="9808774at2"/>
<comment type="function">
    <text evidence="6 8 9">Necessary for efficient RNA polymerase transcription elongation past template-encoded arresting sites. The arresting sites in DNA have the property of trapping a certain fraction of elongating RNA polymerases that pass through, resulting in locked ternary complexes. Cleavage of the nascent transcript by cleavage factors such as GreA or GreB allows the resumption of elongation from the new 3'terminus. GreA releases sequences of 2 to 3 nucleotides.</text>
</comment>
<dbReference type="GO" id="GO:0032784">
    <property type="term" value="P:regulation of DNA-templated transcription elongation"/>
    <property type="evidence" value="ECO:0007669"/>
    <property type="project" value="UniProtKB-UniRule"/>
</dbReference>
<evidence type="ECO:0000256" key="8">
    <source>
        <dbReference type="HAMAP-Rule" id="MF_00105"/>
    </source>
</evidence>
<evidence type="ECO:0000256" key="7">
    <source>
        <dbReference type="ARBA" id="ARBA00030776"/>
    </source>
</evidence>
<dbReference type="PROSITE" id="PS00830">
    <property type="entry name" value="GREAB_2"/>
    <property type="match status" value="1"/>
</dbReference>
<keyword evidence="12" id="KW-0251">Elongation factor</keyword>
<dbReference type="KEGG" id="mfq:MYF_03310"/>
<keyword evidence="3 8" id="KW-0805">Transcription regulation</keyword>
<dbReference type="NCBIfam" id="TIGR01462">
    <property type="entry name" value="greA"/>
    <property type="match status" value="1"/>
</dbReference>
<dbReference type="InterPro" id="IPR036805">
    <property type="entry name" value="Tscrpt_elong_fac_GreA/B_N_sf"/>
</dbReference>
<evidence type="ECO:0000256" key="5">
    <source>
        <dbReference type="ARBA" id="ARBA00023163"/>
    </source>
</evidence>
<evidence type="ECO:0000256" key="6">
    <source>
        <dbReference type="ARBA" id="ARBA00024916"/>
    </source>
</evidence>
<dbReference type="InterPro" id="IPR006359">
    <property type="entry name" value="Tscrpt_elong_fac_GreA"/>
</dbReference>
<dbReference type="InterPro" id="IPR022691">
    <property type="entry name" value="Tscrpt_elong_fac_GreA/B_N"/>
</dbReference>
<evidence type="ECO:0000256" key="2">
    <source>
        <dbReference type="ARBA" id="ARBA00013729"/>
    </source>
</evidence>
<dbReference type="PROSITE" id="PS00829">
    <property type="entry name" value="GREAB_1"/>
    <property type="match status" value="1"/>
</dbReference>
<evidence type="ECO:0000256" key="9">
    <source>
        <dbReference type="RuleBase" id="RU000556"/>
    </source>
</evidence>
<dbReference type="GO" id="GO:0006354">
    <property type="term" value="P:DNA-templated transcription elongation"/>
    <property type="evidence" value="ECO:0007669"/>
    <property type="project" value="TreeGrafter"/>
</dbReference>
<evidence type="ECO:0000256" key="1">
    <source>
        <dbReference type="ARBA" id="ARBA00008213"/>
    </source>
</evidence>
<dbReference type="InterPro" id="IPR018151">
    <property type="entry name" value="TF_GreA/GreB_CS"/>
</dbReference>
<keyword evidence="4 8" id="KW-0238">DNA-binding</keyword>